<dbReference type="CDD" id="cd01296">
    <property type="entry name" value="Imidazolone-5PH"/>
    <property type="match status" value="1"/>
</dbReference>
<evidence type="ECO:0000256" key="6">
    <source>
        <dbReference type="ARBA" id="ARBA00023004"/>
    </source>
</evidence>
<dbReference type="KEGG" id="upl:DSM104440_01554"/>
<keyword evidence="7" id="KW-0963">Cytoplasm</keyword>
<dbReference type="HAMAP" id="MF_00372">
    <property type="entry name" value="HutI"/>
    <property type="match status" value="1"/>
</dbReference>
<proteinExistence type="inferred from homology"/>
<keyword evidence="6 7" id="KW-0408">Iron</keyword>
<dbReference type="GO" id="GO:0005737">
    <property type="term" value="C:cytoplasm"/>
    <property type="evidence" value="ECO:0007669"/>
    <property type="project" value="UniProtKB-SubCell"/>
</dbReference>
<dbReference type="Proteomes" id="UP000503096">
    <property type="component" value="Chromosome"/>
</dbReference>
<comment type="cofactor">
    <cofactor evidence="7">
        <name>Zn(2+)</name>
        <dbReference type="ChEBI" id="CHEBI:29105"/>
    </cofactor>
    <cofactor evidence="7">
        <name>Fe(3+)</name>
        <dbReference type="ChEBI" id="CHEBI:29034"/>
    </cofactor>
    <text evidence="7">Binds 1 zinc or iron ion per subunit.</text>
</comment>
<evidence type="ECO:0000256" key="3">
    <source>
        <dbReference type="ARBA" id="ARBA00022801"/>
    </source>
</evidence>
<dbReference type="PANTHER" id="PTHR42752:SF1">
    <property type="entry name" value="IMIDAZOLONEPROPIONASE-RELATED"/>
    <property type="match status" value="1"/>
</dbReference>
<dbReference type="GO" id="GO:0008270">
    <property type="term" value="F:zinc ion binding"/>
    <property type="evidence" value="ECO:0007669"/>
    <property type="project" value="UniProtKB-UniRule"/>
</dbReference>
<comment type="catalytic activity">
    <reaction evidence="7">
        <text>4-imidazolone-5-propanoate + H2O = N-formimidoyl-L-glutamate</text>
        <dbReference type="Rhea" id="RHEA:23660"/>
        <dbReference type="ChEBI" id="CHEBI:15377"/>
        <dbReference type="ChEBI" id="CHEBI:58928"/>
        <dbReference type="ChEBI" id="CHEBI:77893"/>
        <dbReference type="EC" id="3.5.2.7"/>
    </reaction>
</comment>
<feature type="binding site" evidence="7">
    <location>
        <position position="81"/>
    </location>
    <ligand>
        <name>4-imidazolone-5-propanoate</name>
        <dbReference type="ChEBI" id="CHEBI:77893"/>
    </ligand>
</feature>
<comment type="subcellular location">
    <subcellularLocation>
        <location evidence="7">Cytoplasm</location>
    </subcellularLocation>
</comment>
<dbReference type="FunFam" id="3.20.20.140:FF:000007">
    <property type="entry name" value="Imidazolonepropionase"/>
    <property type="match status" value="1"/>
</dbReference>
<evidence type="ECO:0000259" key="8">
    <source>
        <dbReference type="Pfam" id="PF01979"/>
    </source>
</evidence>
<dbReference type="Gene3D" id="3.20.20.140">
    <property type="entry name" value="Metal-dependent hydrolases"/>
    <property type="match status" value="1"/>
</dbReference>
<evidence type="ECO:0000256" key="5">
    <source>
        <dbReference type="ARBA" id="ARBA00022833"/>
    </source>
</evidence>
<dbReference type="PANTHER" id="PTHR42752">
    <property type="entry name" value="IMIDAZOLONEPROPIONASE"/>
    <property type="match status" value="1"/>
</dbReference>
<dbReference type="Gene3D" id="2.30.40.10">
    <property type="entry name" value="Urease, subunit C, domain 1"/>
    <property type="match status" value="1"/>
</dbReference>
<comment type="pathway">
    <text evidence="7">Amino-acid degradation; L-histidine degradation into L-glutamate; N-formimidoyl-L-glutamate from L-histidine: step 3/3.</text>
</comment>
<feature type="binding site" evidence="7">
    <location>
        <position position="74"/>
    </location>
    <ligand>
        <name>Zn(2+)</name>
        <dbReference type="ChEBI" id="CHEBI:29105"/>
    </ligand>
</feature>
<dbReference type="InterPro" id="IPR011059">
    <property type="entry name" value="Metal-dep_hydrolase_composite"/>
</dbReference>
<evidence type="ECO:0000256" key="7">
    <source>
        <dbReference type="HAMAP-Rule" id="MF_00372"/>
    </source>
</evidence>
<dbReference type="GO" id="GO:0019556">
    <property type="term" value="P:L-histidine catabolic process to glutamate and formamide"/>
    <property type="evidence" value="ECO:0007669"/>
    <property type="project" value="UniProtKB-UniRule"/>
</dbReference>
<feature type="binding site" evidence="7">
    <location>
        <position position="144"/>
    </location>
    <ligand>
        <name>N-formimidoyl-L-glutamate</name>
        <dbReference type="ChEBI" id="CHEBI:58928"/>
    </ligand>
</feature>
<dbReference type="InParanoid" id="A0A6M4H8N9"/>
<feature type="binding site" evidence="7">
    <location>
        <position position="317"/>
    </location>
    <ligand>
        <name>Zn(2+)</name>
        <dbReference type="ChEBI" id="CHEBI:29105"/>
    </ligand>
</feature>
<feature type="binding site" evidence="7">
    <location>
        <position position="144"/>
    </location>
    <ligand>
        <name>4-imidazolone-5-propanoate</name>
        <dbReference type="ChEBI" id="CHEBI:77893"/>
    </ligand>
</feature>
<dbReference type="InterPro" id="IPR006680">
    <property type="entry name" value="Amidohydro-rel"/>
</dbReference>
<feature type="binding site" evidence="7">
    <location>
        <position position="317"/>
    </location>
    <ligand>
        <name>Fe(3+)</name>
        <dbReference type="ChEBI" id="CHEBI:29034"/>
    </ligand>
</feature>
<dbReference type="GO" id="GO:0005506">
    <property type="term" value="F:iron ion binding"/>
    <property type="evidence" value="ECO:0007669"/>
    <property type="project" value="UniProtKB-UniRule"/>
</dbReference>
<reference evidence="9 10" key="1">
    <citation type="submission" date="2020-04" db="EMBL/GenBank/DDBJ databases">
        <title>Usitatibacter rugosus gen. nov., sp. nov. and Usitatibacter palustris sp. nov., novel members of Usitatibacteraceae fam. nov. within the order Nitrosomonadales isolated from soil.</title>
        <authorList>
            <person name="Huber K.J."/>
            <person name="Neumann-Schaal M."/>
            <person name="Geppert A."/>
            <person name="Luckner M."/>
            <person name="Wanner G."/>
            <person name="Overmann J."/>
        </authorList>
    </citation>
    <scope>NUCLEOTIDE SEQUENCE [LARGE SCALE GENOMIC DNA]</scope>
    <source>
        <strain evidence="9 10">Swamp67</strain>
    </source>
</reference>
<dbReference type="EC" id="3.5.2.7" evidence="1 7"/>
<name>A0A6M4H8N9_9PROT</name>
<accession>A0A6M4H8N9</accession>
<keyword evidence="5 7" id="KW-0862">Zinc</keyword>
<dbReference type="AlphaFoldDB" id="A0A6M4H8N9"/>
<dbReference type="Pfam" id="PF01979">
    <property type="entry name" value="Amidohydro_1"/>
    <property type="match status" value="1"/>
</dbReference>
<feature type="binding site" evidence="7">
    <location>
        <position position="319"/>
    </location>
    <ligand>
        <name>N-formimidoyl-L-glutamate</name>
        <dbReference type="ChEBI" id="CHEBI:58928"/>
    </ligand>
</feature>
<dbReference type="InterPro" id="IPR005920">
    <property type="entry name" value="HutI"/>
</dbReference>
<dbReference type="SUPFAM" id="SSF51556">
    <property type="entry name" value="Metallo-dependent hydrolases"/>
    <property type="match status" value="1"/>
</dbReference>
<keyword evidence="10" id="KW-1185">Reference proteome</keyword>
<feature type="domain" description="Amidohydrolase-related" evidence="8">
    <location>
        <begin position="63"/>
        <end position="380"/>
    </location>
</feature>
<feature type="binding site" evidence="7">
    <location>
        <position position="72"/>
    </location>
    <ligand>
        <name>Zn(2+)</name>
        <dbReference type="ChEBI" id="CHEBI:29105"/>
    </ligand>
</feature>
<comment type="function">
    <text evidence="7">Catalyzes the hydrolytic cleavage of the carbon-nitrogen bond in imidazolone-5-propanoate to yield N-formimidoyl-L-glutamate. It is the third step in the universal histidine degradation pathway.</text>
</comment>
<comment type="similarity">
    <text evidence="7">Belongs to the metallo-dependent hydrolases superfamily. HutI family.</text>
</comment>
<evidence type="ECO:0000256" key="2">
    <source>
        <dbReference type="ARBA" id="ARBA00022723"/>
    </source>
</evidence>
<keyword evidence="4 7" id="KW-0369">Histidine metabolism</keyword>
<feature type="binding site" evidence="7">
    <location>
        <position position="322"/>
    </location>
    <ligand>
        <name>4-imidazolone-5-propanoate</name>
        <dbReference type="ChEBI" id="CHEBI:77893"/>
    </ligand>
</feature>
<keyword evidence="3 7" id="KW-0378">Hydrolase</keyword>
<dbReference type="InterPro" id="IPR032466">
    <property type="entry name" value="Metal_Hydrolase"/>
</dbReference>
<feature type="binding site" evidence="7">
    <location>
        <position position="242"/>
    </location>
    <ligand>
        <name>Fe(3+)</name>
        <dbReference type="ChEBI" id="CHEBI:29034"/>
    </ligand>
</feature>
<feature type="binding site" evidence="7">
    <location>
        <position position="321"/>
    </location>
    <ligand>
        <name>N-formimidoyl-L-glutamate</name>
        <dbReference type="ChEBI" id="CHEBI:58928"/>
    </ligand>
</feature>
<organism evidence="9 10">
    <name type="scientific">Usitatibacter palustris</name>
    <dbReference type="NCBI Taxonomy" id="2732487"/>
    <lineage>
        <taxon>Bacteria</taxon>
        <taxon>Pseudomonadati</taxon>
        <taxon>Pseudomonadota</taxon>
        <taxon>Betaproteobacteria</taxon>
        <taxon>Nitrosomonadales</taxon>
        <taxon>Usitatibacteraceae</taxon>
        <taxon>Usitatibacter</taxon>
    </lineage>
</organism>
<feature type="binding site" evidence="7">
    <location>
        <position position="245"/>
    </location>
    <ligand>
        <name>4-imidazolone-5-propanoate</name>
        <dbReference type="ChEBI" id="CHEBI:77893"/>
    </ligand>
</feature>
<feature type="binding site" evidence="7">
    <location>
        <position position="74"/>
    </location>
    <ligand>
        <name>Fe(3+)</name>
        <dbReference type="ChEBI" id="CHEBI:29034"/>
    </ligand>
</feature>
<evidence type="ECO:0000256" key="4">
    <source>
        <dbReference type="ARBA" id="ARBA00022808"/>
    </source>
</evidence>
<dbReference type="GO" id="GO:0019557">
    <property type="term" value="P:L-histidine catabolic process to glutamate and formate"/>
    <property type="evidence" value="ECO:0007669"/>
    <property type="project" value="UniProtKB-UniPathway"/>
</dbReference>
<dbReference type="SUPFAM" id="SSF51338">
    <property type="entry name" value="Composite domain of metallo-dependent hydrolases"/>
    <property type="match status" value="1"/>
</dbReference>
<dbReference type="UniPathway" id="UPA00379">
    <property type="reaction ID" value="UER00551"/>
</dbReference>
<evidence type="ECO:0000313" key="9">
    <source>
        <dbReference type="EMBL" id="QJR14744.1"/>
    </source>
</evidence>
<feature type="binding site" evidence="7">
    <location>
        <position position="72"/>
    </location>
    <ligand>
        <name>Fe(3+)</name>
        <dbReference type="ChEBI" id="CHEBI:29034"/>
    </ligand>
</feature>
<sequence length="405" mass="43390">MSETLVIHARIATMRGGKYSMIEDGALATSEGRIAWVGPMAELDRQKLPARADPKMLDAEGALVTPGLIDAHTHLVYGGNRAAEFEKRLEGASYEDIAKAGGGIAATVKATRAASDMELRDQSLARLRRLMAGGVTTVEIKSGYGLDMHTEMRILRVAKLLAKDIPVRIRTTFLGAHALPPEFAGRADDYIELLCKEMIPAIALDGAADAVDCFCEGIGFTPEQTQRVFSAAHEMGLRVKLHADQLSDLGGAALAARNRALSADHLEHTNEEGVLAMAKSGTVAMLLPGAYLFLRETKLPPIELLRRHNVPMAIATDCNPGTSPYTSLPLMMNLACVLFRLTPEEALAGATAHAARALGLEEEAGSLEPGKSADFVVWNAEEPAELAYTGGVRPRAAYFAGTYRT</sequence>
<feature type="binding site" evidence="7">
    <location>
        <position position="242"/>
    </location>
    <ligand>
        <name>Zn(2+)</name>
        <dbReference type="ChEBI" id="CHEBI:29105"/>
    </ligand>
</feature>
<dbReference type="NCBIfam" id="TIGR01224">
    <property type="entry name" value="hutI"/>
    <property type="match status" value="1"/>
</dbReference>
<protein>
    <recommendedName>
        <fullName evidence="1 7">Imidazolonepropionase</fullName>
        <ecNumber evidence="1 7">3.5.2.7</ecNumber>
    </recommendedName>
    <alternativeName>
        <fullName evidence="7">Imidazolone-5-propionate hydrolase</fullName>
    </alternativeName>
</protein>
<evidence type="ECO:0000256" key="1">
    <source>
        <dbReference type="ARBA" id="ARBA00012864"/>
    </source>
</evidence>
<dbReference type="EMBL" id="CP053073">
    <property type="protein sequence ID" value="QJR14744.1"/>
    <property type="molecule type" value="Genomic_DNA"/>
</dbReference>
<keyword evidence="2 7" id="KW-0479">Metal-binding</keyword>
<feature type="binding site" evidence="7">
    <location>
        <position position="177"/>
    </location>
    <ligand>
        <name>4-imidazolone-5-propanoate</name>
        <dbReference type="ChEBI" id="CHEBI:77893"/>
    </ligand>
</feature>
<dbReference type="GO" id="GO:0050480">
    <property type="term" value="F:imidazolonepropionase activity"/>
    <property type="evidence" value="ECO:0007669"/>
    <property type="project" value="UniProtKB-UniRule"/>
</dbReference>
<evidence type="ECO:0000313" key="10">
    <source>
        <dbReference type="Proteomes" id="UP000503096"/>
    </source>
</evidence>
<gene>
    <name evidence="9" type="primary">hutI_1</name>
    <name evidence="7" type="synonym">hutI</name>
    <name evidence="9" type="ORF">DSM104440_01554</name>
</gene>
<dbReference type="RefSeq" id="WP_171161471.1">
    <property type="nucleotide sequence ID" value="NZ_CP053073.1"/>
</dbReference>